<dbReference type="InterPro" id="IPR018247">
    <property type="entry name" value="EF_Hand_1_Ca_BS"/>
</dbReference>
<evidence type="ECO:0000256" key="1">
    <source>
        <dbReference type="ARBA" id="ARBA00004141"/>
    </source>
</evidence>
<dbReference type="InterPro" id="IPR050369">
    <property type="entry name" value="RBOH/FRE"/>
</dbReference>
<evidence type="ECO:0000256" key="5">
    <source>
        <dbReference type="ARBA" id="ARBA00022837"/>
    </source>
</evidence>
<dbReference type="FunFam" id="2.40.30.10:FF:000056">
    <property type="entry name" value="NADPH oxidase 5"/>
    <property type="match status" value="1"/>
</dbReference>
<accession>A0AAW1L5Y6</accession>
<dbReference type="PROSITE" id="PS51384">
    <property type="entry name" value="FAD_FR"/>
    <property type="match status" value="1"/>
</dbReference>
<comment type="subcellular location">
    <subcellularLocation>
        <location evidence="1">Membrane</location>
        <topology evidence="1">Multi-pass membrane protein</topology>
    </subcellularLocation>
</comment>
<name>A0AAW1L5Y6_POPJA</name>
<evidence type="ECO:0000313" key="14">
    <source>
        <dbReference type="Proteomes" id="UP001458880"/>
    </source>
</evidence>
<keyword evidence="8" id="KW-0560">Oxidoreductase</keyword>
<gene>
    <name evidence="13" type="ORF">QE152_g17071</name>
</gene>
<keyword evidence="4" id="KW-0274">FAD</keyword>
<protein>
    <submittedName>
        <fullName evidence="13">Ferric reductase NAD binding domain</fullName>
    </submittedName>
</protein>
<keyword evidence="2" id="KW-0285">Flavoprotein</keyword>
<evidence type="ECO:0000256" key="3">
    <source>
        <dbReference type="ARBA" id="ARBA00022692"/>
    </source>
</evidence>
<keyword evidence="7 10" id="KW-1133">Transmembrane helix</keyword>
<dbReference type="PROSITE" id="PS50222">
    <property type="entry name" value="EF_HAND_2"/>
    <property type="match status" value="3"/>
</dbReference>
<dbReference type="PANTHER" id="PTHR11972">
    <property type="entry name" value="NADPH OXIDASE"/>
    <property type="match status" value="1"/>
</dbReference>
<dbReference type="Proteomes" id="UP001458880">
    <property type="component" value="Unassembled WGS sequence"/>
</dbReference>
<dbReference type="InterPro" id="IPR039261">
    <property type="entry name" value="FNR_nucleotide-bd"/>
</dbReference>
<dbReference type="PANTHER" id="PTHR11972:SF58">
    <property type="entry name" value="NADPH OXIDASE 5"/>
    <property type="match status" value="1"/>
</dbReference>
<evidence type="ECO:0000256" key="7">
    <source>
        <dbReference type="ARBA" id="ARBA00022989"/>
    </source>
</evidence>
<dbReference type="CDD" id="cd00051">
    <property type="entry name" value="EFh"/>
    <property type="match status" value="2"/>
</dbReference>
<feature type="domain" description="FAD-binding FR-type" evidence="12">
    <location>
        <begin position="1085"/>
        <end position="1190"/>
    </location>
</feature>
<dbReference type="Gene3D" id="2.40.30.10">
    <property type="entry name" value="Translation factors"/>
    <property type="match status" value="1"/>
</dbReference>
<dbReference type="Pfam" id="PF13833">
    <property type="entry name" value="EF-hand_8"/>
    <property type="match status" value="1"/>
</dbReference>
<dbReference type="CDD" id="cd06186">
    <property type="entry name" value="NOX_Duox_like_FAD_NADP"/>
    <property type="match status" value="2"/>
</dbReference>
<dbReference type="Pfam" id="PF01794">
    <property type="entry name" value="Ferric_reduct"/>
    <property type="match status" value="1"/>
</dbReference>
<feature type="transmembrane region" description="Helical" evidence="10">
    <location>
        <begin position="1039"/>
        <end position="1056"/>
    </location>
</feature>
<dbReference type="Gene3D" id="1.10.238.10">
    <property type="entry name" value="EF-hand"/>
    <property type="match status" value="2"/>
</dbReference>
<dbReference type="SFLD" id="SFLDG01169">
    <property type="entry name" value="NADPH_oxidase_subgroup_(NOX)"/>
    <property type="match status" value="1"/>
</dbReference>
<evidence type="ECO:0000256" key="8">
    <source>
        <dbReference type="ARBA" id="ARBA00023002"/>
    </source>
</evidence>
<dbReference type="GO" id="GO:0005509">
    <property type="term" value="F:calcium ion binding"/>
    <property type="evidence" value="ECO:0007669"/>
    <property type="project" value="InterPro"/>
</dbReference>
<keyword evidence="14" id="KW-1185">Reference proteome</keyword>
<dbReference type="InterPro" id="IPR017938">
    <property type="entry name" value="Riboflavin_synthase-like_b-brl"/>
</dbReference>
<dbReference type="PRINTS" id="PR00450">
    <property type="entry name" value="RECOVERIN"/>
</dbReference>
<keyword evidence="3 10" id="KW-0812">Transmembrane</keyword>
<dbReference type="GO" id="GO:0006952">
    <property type="term" value="P:defense response"/>
    <property type="evidence" value="ECO:0007669"/>
    <property type="project" value="TreeGrafter"/>
</dbReference>
<evidence type="ECO:0000259" key="12">
    <source>
        <dbReference type="PROSITE" id="PS51384"/>
    </source>
</evidence>
<dbReference type="PROSITE" id="PS00018">
    <property type="entry name" value="EF_HAND_1"/>
    <property type="match status" value="2"/>
</dbReference>
<dbReference type="InterPro" id="IPR011992">
    <property type="entry name" value="EF-hand-dom_pair"/>
</dbReference>
<organism evidence="13 14">
    <name type="scientific">Popillia japonica</name>
    <name type="common">Japanese beetle</name>
    <dbReference type="NCBI Taxonomy" id="7064"/>
    <lineage>
        <taxon>Eukaryota</taxon>
        <taxon>Metazoa</taxon>
        <taxon>Ecdysozoa</taxon>
        <taxon>Arthropoda</taxon>
        <taxon>Hexapoda</taxon>
        <taxon>Insecta</taxon>
        <taxon>Pterygota</taxon>
        <taxon>Neoptera</taxon>
        <taxon>Endopterygota</taxon>
        <taxon>Coleoptera</taxon>
        <taxon>Polyphaga</taxon>
        <taxon>Scarabaeiformia</taxon>
        <taxon>Scarabaeidae</taxon>
        <taxon>Rutelinae</taxon>
        <taxon>Popillia</taxon>
    </lineage>
</organism>
<dbReference type="InterPro" id="IPR017927">
    <property type="entry name" value="FAD-bd_FR_type"/>
</dbReference>
<feature type="domain" description="EF-hand" evidence="11">
    <location>
        <begin position="559"/>
        <end position="594"/>
    </location>
</feature>
<dbReference type="GO" id="GO:0042554">
    <property type="term" value="P:superoxide anion generation"/>
    <property type="evidence" value="ECO:0007669"/>
    <property type="project" value="TreeGrafter"/>
</dbReference>
<dbReference type="InterPro" id="IPR002048">
    <property type="entry name" value="EF_hand_dom"/>
</dbReference>
<evidence type="ECO:0000256" key="9">
    <source>
        <dbReference type="ARBA" id="ARBA00023136"/>
    </source>
</evidence>
<evidence type="ECO:0000256" key="10">
    <source>
        <dbReference type="SAM" id="Phobius"/>
    </source>
</evidence>
<dbReference type="EMBL" id="JASPKY010000167">
    <property type="protein sequence ID" value="KAK9728752.1"/>
    <property type="molecule type" value="Genomic_DNA"/>
</dbReference>
<evidence type="ECO:0000256" key="4">
    <source>
        <dbReference type="ARBA" id="ARBA00022827"/>
    </source>
</evidence>
<evidence type="ECO:0000256" key="2">
    <source>
        <dbReference type="ARBA" id="ARBA00022630"/>
    </source>
</evidence>
<dbReference type="FunFam" id="3.40.50.80:FF:000012">
    <property type="entry name" value="NADPH oxidase, isoform B"/>
    <property type="match status" value="1"/>
</dbReference>
<evidence type="ECO:0000313" key="13">
    <source>
        <dbReference type="EMBL" id="KAK9728752.1"/>
    </source>
</evidence>
<dbReference type="SMART" id="SM00054">
    <property type="entry name" value="EFh"/>
    <property type="match status" value="4"/>
</dbReference>
<dbReference type="Pfam" id="PF08030">
    <property type="entry name" value="NAD_binding_6"/>
    <property type="match status" value="1"/>
</dbReference>
<dbReference type="Pfam" id="PF08022">
    <property type="entry name" value="FAD_binding_8"/>
    <property type="match status" value="1"/>
</dbReference>
<evidence type="ECO:0000256" key="6">
    <source>
        <dbReference type="ARBA" id="ARBA00022857"/>
    </source>
</evidence>
<feature type="transmembrane region" description="Helical" evidence="10">
    <location>
        <begin position="862"/>
        <end position="882"/>
    </location>
</feature>
<dbReference type="FunFam" id="1.10.238.10:FF:000258">
    <property type="entry name" value="NADPH oxidase, isoform B"/>
    <property type="match status" value="1"/>
</dbReference>
<proteinExistence type="predicted"/>
<keyword evidence="5" id="KW-0106">Calcium</keyword>
<keyword evidence="9 10" id="KW-0472">Membrane</keyword>
<feature type="domain" description="EF-hand" evidence="11">
    <location>
        <begin position="701"/>
        <end position="736"/>
    </location>
</feature>
<dbReference type="SUPFAM" id="SSF52343">
    <property type="entry name" value="Ferredoxin reductase-like, C-terminal NADP-linked domain"/>
    <property type="match status" value="1"/>
</dbReference>
<dbReference type="SUPFAM" id="SSF47473">
    <property type="entry name" value="EF-hand"/>
    <property type="match status" value="2"/>
</dbReference>
<dbReference type="Gene3D" id="3.40.50.80">
    <property type="entry name" value="Nucleotide-binding domain of ferredoxin-NADP reductase (FNR) module"/>
    <property type="match status" value="1"/>
</dbReference>
<feature type="domain" description="EF-hand" evidence="11">
    <location>
        <begin position="737"/>
        <end position="772"/>
    </location>
</feature>
<dbReference type="SFLD" id="SFLDS00052">
    <property type="entry name" value="Ferric_Reductase_Domain"/>
    <property type="match status" value="1"/>
</dbReference>
<evidence type="ECO:0000259" key="11">
    <source>
        <dbReference type="PROSITE" id="PS50222"/>
    </source>
</evidence>
<feature type="transmembrane region" description="Helical" evidence="10">
    <location>
        <begin position="894"/>
        <end position="915"/>
    </location>
</feature>
<dbReference type="SUPFAM" id="SSF63380">
    <property type="entry name" value="Riboflavin synthase domain-like"/>
    <property type="match status" value="1"/>
</dbReference>
<keyword evidence="6" id="KW-0521">NADP</keyword>
<reference evidence="13 14" key="1">
    <citation type="journal article" date="2024" name="BMC Genomics">
        <title>De novo assembly and annotation of Popillia japonica's genome with initial clues to its potential as an invasive pest.</title>
        <authorList>
            <person name="Cucini C."/>
            <person name="Boschi S."/>
            <person name="Funari R."/>
            <person name="Cardaioli E."/>
            <person name="Iannotti N."/>
            <person name="Marturano G."/>
            <person name="Paoli F."/>
            <person name="Bruttini M."/>
            <person name="Carapelli A."/>
            <person name="Frati F."/>
            <person name="Nardi F."/>
        </authorList>
    </citation>
    <scope>NUCLEOTIDE SEQUENCE [LARGE SCALE GENOMIC DNA]</scope>
    <source>
        <strain evidence="13">DMR45628</strain>
    </source>
</reference>
<comment type="caution">
    <text evidence="13">The sequence shown here is derived from an EMBL/GenBank/DDBJ whole genome shotgun (WGS) entry which is preliminary data.</text>
</comment>
<dbReference type="GO" id="GO:0043020">
    <property type="term" value="C:NADPH oxidase complex"/>
    <property type="evidence" value="ECO:0007669"/>
    <property type="project" value="TreeGrafter"/>
</dbReference>
<dbReference type="InterPro" id="IPR013121">
    <property type="entry name" value="Fe_red_NAD-bd_6"/>
</dbReference>
<feature type="transmembrane region" description="Helical" evidence="10">
    <location>
        <begin position="1004"/>
        <end position="1027"/>
    </location>
</feature>
<dbReference type="InterPro" id="IPR013130">
    <property type="entry name" value="Fe3_Rdtase_TM_dom"/>
</dbReference>
<dbReference type="Pfam" id="PF13202">
    <property type="entry name" value="EF-hand_5"/>
    <property type="match status" value="1"/>
</dbReference>
<dbReference type="InterPro" id="IPR013112">
    <property type="entry name" value="FAD-bd_8"/>
</dbReference>
<dbReference type="GO" id="GO:0016175">
    <property type="term" value="F:superoxide-generating NAD(P)H oxidase activity"/>
    <property type="evidence" value="ECO:0007669"/>
    <property type="project" value="TreeGrafter"/>
</dbReference>
<sequence>MKLRKAGFNPTQNVPIKIPDKFYSKNTIIQATIEKLRTECAINEQQKLIKMLLQYSSNAVDSEFSTLLLTYLFLTVDTKHPIRKTISRVLLTANNDLVRKTLSENILFLINTDKGNKDFCYQSNHEIIIDLQNCFNNFPLGIESISDITDYVTPYVINLFLYHGDKLSNSIGNQTEIENSHSFIYSITKLLVSLVQQCTLSTLLANYSGDLMFTSYKIIMDDYLSFDIKCNCGVLLVIAVIHIPNQAMTEFKSKRCLNLLKLDKTNDNAGLLDFKNLTENYTANLCVYSGILNVVPQNILCEELIDGIPVISFMFGKLIDYAKRSTGKPSQMLEVSRALILISKIMNTIPLTYVDLMFSQGLDYVWTHLDHFVDTVKNSAKSIFENLIKLAYRHYINGCTHLMKMILTNTIDLLVNRSTHYVVLSIISAETGCSFLLEQFSRLPFILLKNIVDLSVAPQICTTYESLMAQHAKEETDINKWLELWVDLVKPLLVRIHYRHHNGANELGALLGCLKFARKSGLVLSLEDNSENNVSTDNKKCWRGYIELEFLQTIMCHQSDEELQEHLFKLFDQDGDGELIQEDWIEFLKVRLTDRHIHFIEHLESVVYCRCGDGPITVDKFSEILKTKGIIDTFFKLIDYDNAGLVTSEKIMEFLATITTARPHTGFDKGSLERLEKLFKETVGTEKEIRKEDFTKIVNSKNPFFTKRVFDIFDRDCSGSISFQEFLDAMHQFSGKTPEDKIKFLFRVYDLDGDGLIQRKELQDVMTACMHENGMKFSPDQIEDLTSAMIEDAGTNNKDAITYEALKNQLEKHGGLLENLSISIDRWLLPAKPKPPATIMERIKQAVPYQITKPYLKNNYEYVIFLSCVVIVNVSLFISRAIEYYYRGENNYVIFARACGQCLNFNCVFILVLMLRQSITYLRSRGFSMILPLDQHIYFHKQAGYLITFYSALHTIMHSFNLDVILKKNSLINVNDTEECSGNHTQTCTAVDFLFTTKPGFGGLIPGLAFPTGIVLIIILTIMFICSQPFVRRRGSFQVFYWTHTLYIPFWILLILHCKNFWKWFILPGTIFVIERLIRFSWIKSGRGKSYITSGVLLSSKVVNLQIKRPTHFDFHPGDYIFANIPAIAKYEWHPFTISSAPEQEDSIWLHIRAVGEWTNKLYEYFREEQEKLEAQTMLTENPQATIIPSPEPQSPIKRFQATVRRTFSKKDDTAKPVQLIGFNHKGLHYENRANASASDGELNNAASCSTELYDSSQKTGPESKFHRLFSSAKAPPLSKSLSMPDMQAKKKKERSLVLKDYMRSESEKSFDESQIKKARLRSLCIMYMSQHNKSLAQSFRYMRNKPTIIAFKTPSMEKCDSTNASTSELAVSVEKKTDYYDDNLERRAEEGRMFPLVELPKGATVNYPIGKPLELSSNTSTPQRSKEDKFSTSILRELPLKSETEIILDGPYGAPSSHIFRAQHAVLIATGIGVTPFASILQSIMFRYWKARHTCPNCKHSFSSDIPRSIMNLKKVDFFWINRNQESFEWFISLLSKLEIEQAELGGAMERFLDMHMYITSALQKSDMKAVGLQLALDLLHQKEKRDLITGLKTRTNAGRPNWDKVFNQISKQKKGKVTVFFCGPPQIGRDLRVRCNEYGFTFRKEVF</sequence>